<dbReference type="GO" id="GO:0005634">
    <property type="term" value="C:nucleus"/>
    <property type="evidence" value="ECO:0007669"/>
    <property type="project" value="UniProtKB-SubCell"/>
</dbReference>
<comment type="subcellular location">
    <subcellularLocation>
        <location evidence="2">Chromosome</location>
    </subcellularLocation>
    <subcellularLocation>
        <location evidence="1">Nucleus</location>
    </subcellularLocation>
</comment>
<keyword evidence="4" id="KW-0489">Methyltransferase</keyword>
<dbReference type="PANTHER" id="PTHR22884">
    <property type="entry name" value="SET DOMAIN PROTEINS"/>
    <property type="match status" value="1"/>
</dbReference>
<dbReference type="SMART" id="SM00508">
    <property type="entry name" value="PostSET"/>
    <property type="match status" value="1"/>
</dbReference>
<dbReference type="CDD" id="cd19172">
    <property type="entry name" value="SET_SETD2"/>
    <property type="match status" value="1"/>
</dbReference>
<organism evidence="12 13">
    <name type="scientific">Galdieria yellowstonensis</name>
    <dbReference type="NCBI Taxonomy" id="3028027"/>
    <lineage>
        <taxon>Eukaryota</taxon>
        <taxon>Rhodophyta</taxon>
        <taxon>Bangiophyceae</taxon>
        <taxon>Galdieriales</taxon>
        <taxon>Galdieriaceae</taxon>
        <taxon>Galdieria</taxon>
    </lineage>
</organism>
<evidence type="ECO:0000313" key="13">
    <source>
        <dbReference type="Proteomes" id="UP001300502"/>
    </source>
</evidence>
<dbReference type="GO" id="GO:0005694">
    <property type="term" value="C:chromosome"/>
    <property type="evidence" value="ECO:0007669"/>
    <property type="project" value="UniProtKB-SubCell"/>
</dbReference>
<dbReference type="PROSITE" id="PS50868">
    <property type="entry name" value="POST_SET"/>
    <property type="match status" value="1"/>
</dbReference>
<dbReference type="InterPro" id="IPR006560">
    <property type="entry name" value="AWS_dom"/>
</dbReference>
<evidence type="ECO:0000313" key="12">
    <source>
        <dbReference type="EMBL" id="KAK4527341.1"/>
    </source>
</evidence>
<feature type="compositionally biased region" description="Low complexity" evidence="8">
    <location>
        <begin position="1067"/>
        <end position="1076"/>
    </location>
</feature>
<evidence type="ECO:0000259" key="10">
    <source>
        <dbReference type="PROSITE" id="PS50868"/>
    </source>
</evidence>
<gene>
    <name evidence="12" type="ORF">GAYE_SCF38G5263</name>
</gene>
<evidence type="ECO:0000259" key="9">
    <source>
        <dbReference type="PROSITE" id="PS50280"/>
    </source>
</evidence>
<evidence type="ECO:0000256" key="3">
    <source>
        <dbReference type="ARBA" id="ARBA00022454"/>
    </source>
</evidence>
<dbReference type="InterPro" id="IPR046341">
    <property type="entry name" value="SET_dom_sf"/>
</dbReference>
<evidence type="ECO:0000256" key="6">
    <source>
        <dbReference type="ARBA" id="ARBA00022691"/>
    </source>
</evidence>
<dbReference type="InterPro" id="IPR050777">
    <property type="entry name" value="SET2_Histone-Lys_MeTrsfase"/>
</dbReference>
<dbReference type="GO" id="GO:0032259">
    <property type="term" value="P:methylation"/>
    <property type="evidence" value="ECO:0007669"/>
    <property type="project" value="UniProtKB-KW"/>
</dbReference>
<dbReference type="GO" id="GO:0046975">
    <property type="term" value="F:histone H3K36 methyltransferase activity"/>
    <property type="evidence" value="ECO:0007669"/>
    <property type="project" value="InterPro"/>
</dbReference>
<evidence type="ECO:0000256" key="4">
    <source>
        <dbReference type="ARBA" id="ARBA00022603"/>
    </source>
</evidence>
<evidence type="ECO:0000259" key="11">
    <source>
        <dbReference type="PROSITE" id="PS51215"/>
    </source>
</evidence>
<evidence type="ECO:0000256" key="1">
    <source>
        <dbReference type="ARBA" id="ARBA00004123"/>
    </source>
</evidence>
<keyword evidence="6" id="KW-0949">S-adenosyl-L-methionine</keyword>
<dbReference type="Proteomes" id="UP001300502">
    <property type="component" value="Unassembled WGS sequence"/>
</dbReference>
<dbReference type="SUPFAM" id="SSF82199">
    <property type="entry name" value="SET domain"/>
    <property type="match status" value="1"/>
</dbReference>
<dbReference type="InterPro" id="IPR003616">
    <property type="entry name" value="Post-SET_dom"/>
</dbReference>
<feature type="domain" description="AWS" evidence="11">
    <location>
        <begin position="745"/>
        <end position="795"/>
    </location>
</feature>
<feature type="region of interest" description="Disordered" evidence="8">
    <location>
        <begin position="1007"/>
        <end position="1101"/>
    </location>
</feature>
<dbReference type="Pfam" id="PF00856">
    <property type="entry name" value="SET"/>
    <property type="match status" value="1"/>
</dbReference>
<protein>
    <submittedName>
        <fullName evidence="12">Uncharacterized protein</fullName>
    </submittedName>
</protein>
<dbReference type="AlphaFoldDB" id="A0AAV9IJH2"/>
<dbReference type="InterPro" id="IPR001214">
    <property type="entry name" value="SET_dom"/>
</dbReference>
<feature type="domain" description="Post-SET" evidence="10">
    <location>
        <begin position="921"/>
        <end position="937"/>
    </location>
</feature>
<keyword evidence="13" id="KW-1185">Reference proteome</keyword>
<feature type="domain" description="SET" evidence="9">
    <location>
        <begin position="792"/>
        <end position="912"/>
    </location>
</feature>
<feature type="region of interest" description="Disordered" evidence="8">
    <location>
        <begin position="968"/>
        <end position="991"/>
    </location>
</feature>
<evidence type="ECO:0000256" key="2">
    <source>
        <dbReference type="ARBA" id="ARBA00004286"/>
    </source>
</evidence>
<feature type="compositionally biased region" description="Basic and acidic residues" evidence="8">
    <location>
        <begin position="980"/>
        <end position="989"/>
    </location>
</feature>
<keyword evidence="7" id="KW-0539">Nucleus</keyword>
<evidence type="ECO:0000256" key="7">
    <source>
        <dbReference type="ARBA" id="ARBA00023242"/>
    </source>
</evidence>
<feature type="compositionally biased region" description="Basic and acidic residues" evidence="8">
    <location>
        <begin position="1015"/>
        <end position="1034"/>
    </location>
</feature>
<dbReference type="EMBL" id="JANCYU010000050">
    <property type="protein sequence ID" value="KAK4527341.1"/>
    <property type="molecule type" value="Genomic_DNA"/>
</dbReference>
<dbReference type="PROSITE" id="PS51215">
    <property type="entry name" value="AWS"/>
    <property type="match status" value="1"/>
</dbReference>
<dbReference type="SMART" id="SM00317">
    <property type="entry name" value="SET"/>
    <property type="match status" value="1"/>
</dbReference>
<feature type="compositionally biased region" description="Basic and acidic residues" evidence="8">
    <location>
        <begin position="1045"/>
        <end position="1057"/>
    </location>
</feature>
<reference evidence="12 13" key="1">
    <citation type="submission" date="2022-07" db="EMBL/GenBank/DDBJ databases">
        <title>Genome-wide signatures of adaptation to extreme environments.</title>
        <authorList>
            <person name="Cho C.H."/>
            <person name="Yoon H.S."/>
        </authorList>
    </citation>
    <scope>NUCLEOTIDE SEQUENCE [LARGE SCALE GENOMIC DNA]</scope>
    <source>
        <strain evidence="12 13">108.79 E11</strain>
    </source>
</reference>
<keyword evidence="3" id="KW-0158">Chromosome</keyword>
<comment type="caution">
    <text evidence="12">The sequence shown here is derived from an EMBL/GenBank/DDBJ whole genome shotgun (WGS) entry which is preliminary data.</text>
</comment>
<accession>A0AAV9IJH2</accession>
<dbReference type="Pfam" id="PF17907">
    <property type="entry name" value="AWS"/>
    <property type="match status" value="1"/>
</dbReference>
<keyword evidence="5" id="KW-0808">Transferase</keyword>
<dbReference type="SMART" id="SM00570">
    <property type="entry name" value="AWS"/>
    <property type="match status" value="1"/>
</dbReference>
<proteinExistence type="predicted"/>
<dbReference type="PROSITE" id="PS50280">
    <property type="entry name" value="SET"/>
    <property type="match status" value="1"/>
</dbReference>
<dbReference type="InterPro" id="IPR044437">
    <property type="entry name" value="SETD2/Set2_SET"/>
</dbReference>
<evidence type="ECO:0000256" key="8">
    <source>
        <dbReference type="SAM" id="MobiDB-lite"/>
    </source>
</evidence>
<sequence>MKSQESSLDLNCWTIEYTTTKKDKEICRSVHKTQKRRRMFSCPLKETHPAVENGSNASSQHCNSVEILDSHILPATGTVFVETEENGKETRWMIFKTFPATMKIRARNDFNVVKTFKWPQENIKVISFGEDTGGTGSDSKSRKDDEVERSFSTLDLDYKNLTKLLHFNHSRRKAFLSLGSLSKIPLDVYLVACFKYYLKTSEDEMSGGNSMKKTQLDAFPKPPNLDMFCEFLASLTSLFDGALKEVENLAYYILENQDFCSWLFQFIKFLIQQCREVIESRNHSNSDDESSLENRALNVLNGFIVINNLLYFEHNYHSNFTYELCDVRCFVCEEWCLLEDMSCYNHFLFVILQDATQCHWMRHLSNRIRQVAMEFWTLCFASNICESGVLDDAFQELLREKNFYAYVLEPLLKRHANKDIMAMKLLQKILESDYLEPNLFLEEQSCFSLGDKLQPFLNNWLSDIASKTPKRFFNSWNRLRLRVVYLMLRHHYILERLLTNNMMSFTSVVLNLLQVGFSVLFEYNSIDCYLETDHDSDRGDNEQNAELYGILFQFFSLLGIPNVGHSLCRYILSNHFTSQRSLEKLGRVLWKLPLEVHRSMVTHEECHRYHIVNIVFESYRGGNVDRRTGSDVEYDGRTQEMSNSKFTSPFSETDEPQQSLAKVEISTADSSTRYFESLCQQVRRMKPMEFSGILEELQDFAKYVLESELMRLKGDDSKPAPFVRLKRNEYTCDYIGPIRGKGEMDKVMVCHCSSVGDAPCCVDSSCLNRASFTECHPEYCRGGNQCQNQRFQKCEYARVKLFPAGERGWGLKTMEFLPKGTFIIEYQGEVIDMEEYERRKKRYTGEKHFYFMSLDSDHMIDASRKSNMARFINHSCQPNCHTEKWTVVGEPCVGIFASQDIEAGTELVFDYNVDRKGAGEESVRCHCGAPNCRNWLTGDGDEQRNEQMLRAKREERIQFLENAMLRIQSRGQSSQEAVEDVGKQPRENAYEDPISLESIPREVKEFQIPKKMRKSFPEPMDRRHPQTTSVDHHSNSRTSKSIVESSKKPTDRVEKDPTILPKRTFRSSVHSSQESLESSHLEDRLPVTTTTTGHERVRNEPPGFGYEYLRLQRVAKS</sequence>
<name>A0AAV9IJH2_9RHOD</name>
<evidence type="ECO:0000256" key="5">
    <source>
        <dbReference type="ARBA" id="ARBA00022679"/>
    </source>
</evidence>
<dbReference type="Gene3D" id="2.170.270.10">
    <property type="entry name" value="SET domain"/>
    <property type="match status" value="1"/>
</dbReference>